<dbReference type="AlphaFoldDB" id="A0A2A6BTI2"/>
<accession>A0A2A6BTI2</accession>
<reference evidence="2" key="1">
    <citation type="journal article" date="2008" name="Nat. Genet.">
        <title>The Pristionchus pacificus genome provides a unique perspective on nematode lifestyle and parasitism.</title>
        <authorList>
            <person name="Dieterich C."/>
            <person name="Clifton S.W."/>
            <person name="Schuster L.N."/>
            <person name="Chinwalla A."/>
            <person name="Delehaunty K."/>
            <person name="Dinkelacker I."/>
            <person name="Fulton L."/>
            <person name="Fulton R."/>
            <person name="Godfrey J."/>
            <person name="Minx P."/>
            <person name="Mitreva M."/>
            <person name="Roeseler W."/>
            <person name="Tian H."/>
            <person name="Witte H."/>
            <person name="Yang S.P."/>
            <person name="Wilson R.K."/>
            <person name="Sommer R.J."/>
        </authorList>
    </citation>
    <scope>NUCLEOTIDE SEQUENCE [LARGE SCALE GENOMIC DNA]</scope>
    <source>
        <strain evidence="2">PS312</strain>
    </source>
</reference>
<organism evidence="1 2">
    <name type="scientific">Pristionchus pacificus</name>
    <name type="common">Parasitic nematode worm</name>
    <dbReference type="NCBI Taxonomy" id="54126"/>
    <lineage>
        <taxon>Eukaryota</taxon>
        <taxon>Metazoa</taxon>
        <taxon>Ecdysozoa</taxon>
        <taxon>Nematoda</taxon>
        <taxon>Chromadorea</taxon>
        <taxon>Rhabditida</taxon>
        <taxon>Rhabditina</taxon>
        <taxon>Diplogasteromorpha</taxon>
        <taxon>Diplogasteroidea</taxon>
        <taxon>Neodiplogasteridae</taxon>
        <taxon>Pristionchus</taxon>
    </lineage>
</organism>
<proteinExistence type="predicted"/>
<protein>
    <submittedName>
        <fullName evidence="1">Uncharacterized protein</fullName>
    </submittedName>
</protein>
<reference evidence="1" key="2">
    <citation type="submission" date="2022-06" db="UniProtKB">
        <authorList>
            <consortium name="EnsemblMetazoa"/>
        </authorList>
    </citation>
    <scope>IDENTIFICATION</scope>
    <source>
        <strain evidence="1">PS312</strain>
    </source>
</reference>
<sequence length="80" mass="9417">MTTCPPQTSQHLLSYFRDALNKSQIRSGKLYELIFFQIEKRPVWTNQRLRALFIHSLNLPDKFSMEDLRVLLDAFSQASD</sequence>
<evidence type="ECO:0000313" key="1">
    <source>
        <dbReference type="EnsemblMetazoa" id="PPA01698.1"/>
    </source>
</evidence>
<evidence type="ECO:0000313" key="2">
    <source>
        <dbReference type="Proteomes" id="UP000005239"/>
    </source>
</evidence>
<accession>A0A8R1Y4D1</accession>
<gene>
    <name evidence="1" type="primary">WBGene00091252</name>
</gene>
<dbReference type="EnsemblMetazoa" id="PPA01698.1">
    <property type="protein sequence ID" value="PPA01698.1"/>
    <property type="gene ID" value="WBGene00091252"/>
</dbReference>
<keyword evidence="2" id="KW-1185">Reference proteome</keyword>
<dbReference type="Proteomes" id="UP000005239">
    <property type="component" value="Unassembled WGS sequence"/>
</dbReference>
<name>A0A2A6BTI2_PRIPA</name>